<evidence type="ECO:0000259" key="6">
    <source>
        <dbReference type="Pfam" id="PF26282"/>
    </source>
</evidence>
<evidence type="ECO:0000259" key="7">
    <source>
        <dbReference type="Pfam" id="PF26283"/>
    </source>
</evidence>
<dbReference type="InterPro" id="IPR013935">
    <property type="entry name" value="Trs120_TRAPPC9"/>
</dbReference>
<dbReference type="InterPro" id="IPR058565">
    <property type="entry name" value="Ig_TRAPPC9_Trs120_1st"/>
</dbReference>
<dbReference type="Pfam" id="PF26280">
    <property type="entry name" value="Ig_TRAPPC9-Trs120_2nd"/>
    <property type="match status" value="1"/>
</dbReference>
<dbReference type="GO" id="GO:0005802">
    <property type="term" value="C:trans-Golgi network"/>
    <property type="evidence" value="ECO:0007669"/>
    <property type="project" value="TreeGrafter"/>
</dbReference>
<dbReference type="InterPro" id="IPR058568">
    <property type="entry name" value="Ig_TRAPPC9_Trs120_4th"/>
</dbReference>
<dbReference type="STRING" id="1408657.A0A0W4ZDV8"/>
<dbReference type="Pfam" id="PF08626">
    <property type="entry name" value="TRAPPC9-Trs120"/>
    <property type="match status" value="2"/>
</dbReference>
<dbReference type="PANTHER" id="PTHR21512">
    <property type="entry name" value="TRAFFICKING PROTEIN PARTICLE COMPLEX SUBUNIT 9"/>
    <property type="match status" value="1"/>
</dbReference>
<name>A0A0W4ZDV8_PNEJ7</name>
<dbReference type="VEuPathDB" id="FungiDB:T551_03436"/>
<dbReference type="GeneID" id="28941954"/>
<keyword evidence="9" id="KW-1185">Reference proteome</keyword>
<dbReference type="EMBL" id="LFWA01000017">
    <property type="protein sequence ID" value="KTW26519.1"/>
    <property type="molecule type" value="Genomic_DNA"/>
</dbReference>
<evidence type="ECO:0000259" key="3">
    <source>
        <dbReference type="Pfam" id="PF08626"/>
    </source>
</evidence>
<evidence type="ECO:0000256" key="1">
    <source>
        <dbReference type="ARBA" id="ARBA00004555"/>
    </source>
</evidence>
<proteinExistence type="predicted"/>
<feature type="domain" description="Trs120/TRAPPC9 first Ig-like" evidence="5">
    <location>
        <begin position="560"/>
        <end position="725"/>
    </location>
</feature>
<accession>A0A0W4ZDV8</accession>
<reference evidence="9" key="1">
    <citation type="journal article" date="2016" name="Nat. Commun.">
        <title>Genome analysis of three Pneumocystis species reveals adaptation mechanisms to life exclusively in mammalian hosts.</title>
        <authorList>
            <person name="Ma L."/>
            <person name="Chen Z."/>
            <person name="Huang D.W."/>
            <person name="Kutty G."/>
            <person name="Ishihara M."/>
            <person name="Wang H."/>
            <person name="Abouelleil A."/>
            <person name="Bishop L."/>
            <person name="Davey E."/>
            <person name="Deng R."/>
            <person name="Deng X."/>
            <person name="Fan L."/>
            <person name="Fantoni G."/>
            <person name="Fitzgerald M."/>
            <person name="Gogineni E."/>
            <person name="Goldberg J.M."/>
            <person name="Handley G."/>
            <person name="Hu X."/>
            <person name="Huber C."/>
            <person name="Jiao X."/>
            <person name="Jones K."/>
            <person name="Levin J.Z."/>
            <person name="Liu Y."/>
            <person name="Macdonald P."/>
            <person name="Melnikov A."/>
            <person name="Raley C."/>
            <person name="Sassi M."/>
            <person name="Sherman B.T."/>
            <person name="Song X."/>
            <person name="Sykes S."/>
            <person name="Tran B."/>
            <person name="Walsh L."/>
            <person name="Xia Y."/>
            <person name="Yang J."/>
            <person name="Young S."/>
            <person name="Zeng Q."/>
            <person name="Zheng X."/>
            <person name="Stephens R."/>
            <person name="Nusbaum C."/>
            <person name="Birren B.W."/>
            <person name="Azadi P."/>
            <person name="Lempicki R.A."/>
            <person name="Cuomo C.A."/>
            <person name="Kovacs J.A."/>
        </authorList>
    </citation>
    <scope>NUCLEOTIDE SEQUENCE [LARGE SCALE GENOMIC DNA]</scope>
    <source>
        <strain evidence="9">RU7</strain>
    </source>
</reference>
<evidence type="ECO:0000259" key="4">
    <source>
        <dbReference type="Pfam" id="PF26251"/>
    </source>
</evidence>
<dbReference type="Pfam" id="PF26251">
    <property type="entry name" value="TPR_TRAPPC9-Trs120"/>
    <property type="match status" value="1"/>
</dbReference>
<feature type="domain" description="Trs120/TRAPPC9 fourth Ig-like" evidence="7">
    <location>
        <begin position="1105"/>
        <end position="1209"/>
    </location>
</feature>
<gene>
    <name evidence="8" type="ORF">T551_03436</name>
</gene>
<feature type="domain" description="Trs120/TRAPPC9 TPR region" evidence="4">
    <location>
        <begin position="276"/>
        <end position="546"/>
    </location>
</feature>
<dbReference type="OrthoDB" id="27962at2759"/>
<dbReference type="RefSeq" id="XP_018228048.1">
    <property type="nucleotide sequence ID" value="XM_018375699.1"/>
</dbReference>
<dbReference type="Proteomes" id="UP000053447">
    <property type="component" value="Unassembled WGS sequence"/>
</dbReference>
<comment type="caution">
    <text evidence="8">The sequence shown here is derived from an EMBL/GenBank/DDBJ whole genome shotgun (WGS) entry which is preliminary data.</text>
</comment>
<dbReference type="Pfam" id="PF26282">
    <property type="entry name" value="Ig_TRAPPC9-Trs120_3rd"/>
    <property type="match status" value="1"/>
</dbReference>
<feature type="domain" description="Trs120/TRAPPC9 third Ig-like" evidence="6">
    <location>
        <begin position="909"/>
        <end position="1084"/>
    </location>
</feature>
<dbReference type="InterPro" id="IPR058564">
    <property type="entry name" value="TPR_TRAPPC9_Trs120"/>
</dbReference>
<dbReference type="eggNOG" id="KOG1953">
    <property type="taxonomic scope" value="Eukaryota"/>
</dbReference>
<comment type="subcellular location">
    <subcellularLocation>
        <location evidence="1">Golgi apparatus</location>
    </subcellularLocation>
</comment>
<dbReference type="Pfam" id="PF26283">
    <property type="entry name" value="Ig_TRAPPC9-Trs120_4th"/>
    <property type="match status" value="1"/>
</dbReference>
<evidence type="ECO:0000313" key="9">
    <source>
        <dbReference type="Proteomes" id="UP000053447"/>
    </source>
</evidence>
<feature type="domain" description="Trs120/TRAPPC9 N-terminal" evidence="3">
    <location>
        <begin position="1"/>
        <end position="137"/>
    </location>
</feature>
<organism evidence="8 9">
    <name type="scientific">Pneumocystis jirovecii (strain RU7)</name>
    <name type="common">Human pneumocystis pneumonia agent</name>
    <dbReference type="NCBI Taxonomy" id="1408657"/>
    <lineage>
        <taxon>Eukaryota</taxon>
        <taxon>Fungi</taxon>
        <taxon>Dikarya</taxon>
        <taxon>Ascomycota</taxon>
        <taxon>Taphrinomycotina</taxon>
        <taxon>Pneumocystomycetes</taxon>
        <taxon>Pneumocystaceae</taxon>
        <taxon>Pneumocystis</taxon>
    </lineage>
</organism>
<keyword evidence="2" id="KW-0333">Golgi apparatus</keyword>
<dbReference type="InterPro" id="IPR058563">
    <property type="entry name" value="Trs120_TRAPPC9_N"/>
</dbReference>
<evidence type="ECO:0000313" key="8">
    <source>
        <dbReference type="EMBL" id="KTW26519.1"/>
    </source>
</evidence>
<protein>
    <submittedName>
        <fullName evidence="8">Uncharacterized protein</fullName>
    </submittedName>
</protein>
<sequence>MFSPQAFPEGQIVYNFVRKQDIRHEALHTYEIYRRTWVVVEILDGTVPDFDKCIEERLHSLKRSYPEALIVRFFVLNAPDMSVAFIPEIVALEVGADTDEAVWRSVICDMTLDLLEGFSIFAQEIDLRVWIDSPCVAVHQESLIDGMHGEFMGFGIHEQVPLPVMSSIQQSKMQLKGRKAKIIADIYLLSGRVLDALKGYTDAATMAKSSNDYLWHGSALEGIGVCLVILSFLQIEYQIPMTVLPSSPPQLEKIPLLKSVFAKENEHDFSKQHIFDFLPDLHLNIIDLYQKSYSCPNDKVPSICFSESILRLCKLFCVVHLSGGWNDISLRSIIYDQSYSIPESHSPGYPPRAEIASWAMRAHTPYLKELDVVDKCRIYGGLASILGMVGFRRSRAMFLREIVSTLTSALVNAKVDGVTDDTVSSIVQIALTNYPFFQEQTNLKNSTFLAHNLLDDLCNCYGIPGIYEKSNTRFEIELLEKYGWPSLKITILKECILFCEALPDFSGVLSFTTKMLSIASTYLSRDNQIRFASNIPRIILAVRRLGLEELEADYWDPNIVQSIEYVPGSSKFLPILHSGSELNNVNNDNMFLRTDPFIYNPFIKKNNVPIKHVLVQGDVVEFKVVLHNPLAFELECINISLFTEGVKFESQSTSVVIGPQRIHMVRLFGCPKEPGNFVVKGCRIHLSGCKDDIFLLNRDISFLDYEHLFSNVFFQGKTKFMGFDVYSVIKASVASNRVEGYIKNSLALPMTVEQSFEVLPAQPVLIVTKTSLVNGSIMLLEGEMRTFTITIKNVSDITINFLLLSFMDSTIGPLKDALVCKDISSEEIYELELFLYEREAFVWKKSFDQFSLSPGCEETLEIRVLGKRGLTDGKIQIDYGNIEGDASSLEKFYTRRVVIPVIVTVNGSVELVNCDIINYVNDNKEKENSLDRSEEMCSLFQYVEAHECEGVEYCLALLDFRNIWPKPLSVCFNVQNKGNYDEPFKIEKIICPGETNRFVLPLKRIYISREDFLKPISTFSSRQFVVPNIKMDSDMQDCQQRKIYWLREALFKIISGTWTYPGTDRKGFIELRGLRMTSKMVYCLKVEDISVVLEVSGNVRKVQRFMWLVNLYEFVTFTLKVVNRKGHPIRVFARIQPFLRYQNQTFIDISHCVVFNGVMQTALPRIDPYHSHEEKYTAVFMSRGEYEIVASIQELHGPDEGHVYASRSYSIVKCVDDIEGCD</sequence>
<dbReference type="AlphaFoldDB" id="A0A0W4ZDV8"/>
<dbReference type="PANTHER" id="PTHR21512:SF5">
    <property type="entry name" value="TRAFFICKING PROTEIN PARTICLE COMPLEX SUBUNIT 9"/>
    <property type="match status" value="1"/>
</dbReference>
<feature type="domain" description="Trs120/TRAPPC9 N-terminal" evidence="3">
    <location>
        <begin position="166"/>
        <end position="242"/>
    </location>
</feature>
<evidence type="ECO:0000256" key="2">
    <source>
        <dbReference type="ARBA" id="ARBA00023034"/>
    </source>
</evidence>
<dbReference type="Pfam" id="PF26254">
    <property type="entry name" value="Ig_TRAPPC9-Trs120_1st"/>
    <property type="match status" value="1"/>
</dbReference>
<evidence type="ECO:0000259" key="5">
    <source>
        <dbReference type="Pfam" id="PF26254"/>
    </source>
</evidence>
<dbReference type="InterPro" id="IPR058567">
    <property type="entry name" value="Ig_TRAPPC9_Trs120_3rd"/>
</dbReference>